<dbReference type="InterPro" id="IPR053143">
    <property type="entry name" value="Arylsulfate_ST"/>
</dbReference>
<comment type="caution">
    <text evidence="2">The sequence shown here is derived from an EMBL/GenBank/DDBJ whole genome shotgun (WGS) entry which is preliminary data.</text>
</comment>
<dbReference type="Pfam" id="PF14269">
    <property type="entry name" value="Arylsulfotran_2"/>
    <property type="match status" value="1"/>
</dbReference>
<proteinExistence type="predicted"/>
<accession>A0ABT1IBR4</accession>
<name>A0ABT1IBR4_9PSEU</name>
<dbReference type="EMBL" id="JAMTCO010000006">
    <property type="protein sequence ID" value="MCP2270071.1"/>
    <property type="molecule type" value="Genomic_DNA"/>
</dbReference>
<gene>
    <name evidence="2" type="ORF">LV75_002572</name>
</gene>
<sequence length="497" mass="53117">MPQLREFTNVPSCSRFSRVAGGIFAVIVVAFSGMPAADAAPAAAQAVTRYLSRPDLVPPAITVTTAAAPTAPGAILLTPKNAVDEQMGPLLVDDTGSPIWFAPRGDKTRLVMNAQAQTYRGKPVLVWWEGSFVPLGWGQGSATIVDQNYRTVAQVGADRGVDLHAIRITPQNTMIVVTYRTTTAVPGQVTMRPVVENVLREIDIATGAVLMTWSSLEHIPVSESYLRSNDIVAWDYLHINAVDLDTAGNIVVSGRNTHTVYTLERGTGRVLSRLGGKRSDYAMPPDAVFAWQHNVRALPNGDISMFDNEQGATFPPTPPTRPMSRAIVLHLDNTARTATMTRSLSTPDGLGTGAQGSNQVLPDGHVFVSWGDRGRFSEFDATGAMIYDAHFTAPTIDTYVANRVDWHATPTEPPAVFARRAPDGGLTAYASWNGATEVRRWQVLAGPDKAHLKVVGETARSGFETVLSSSSTAGYAAVRALSATGATLGTSPVVRVG</sequence>
<dbReference type="Proteomes" id="UP001205185">
    <property type="component" value="Unassembled WGS sequence"/>
</dbReference>
<evidence type="ECO:0000256" key="1">
    <source>
        <dbReference type="SAM" id="SignalP"/>
    </source>
</evidence>
<dbReference type="InterPro" id="IPR011047">
    <property type="entry name" value="Quinoprotein_ADH-like_sf"/>
</dbReference>
<dbReference type="PANTHER" id="PTHR35340">
    <property type="entry name" value="PQQ ENZYME REPEAT PROTEIN-RELATED"/>
    <property type="match status" value="1"/>
</dbReference>
<dbReference type="PANTHER" id="PTHR35340:SF5">
    <property type="entry name" value="ASST-DOMAIN-CONTAINING PROTEIN"/>
    <property type="match status" value="1"/>
</dbReference>
<keyword evidence="3" id="KW-1185">Reference proteome</keyword>
<keyword evidence="1" id="KW-0732">Signal</keyword>
<dbReference type="SUPFAM" id="SSF50998">
    <property type="entry name" value="Quinoprotein alcohol dehydrogenase-like"/>
    <property type="match status" value="1"/>
</dbReference>
<feature type="chain" id="PRO_5047214825" evidence="1">
    <location>
        <begin position="40"/>
        <end position="497"/>
    </location>
</feature>
<reference evidence="2 3" key="1">
    <citation type="submission" date="2022-06" db="EMBL/GenBank/DDBJ databases">
        <title>Genomic Encyclopedia of Archaeal and Bacterial Type Strains, Phase II (KMG-II): from individual species to whole genera.</title>
        <authorList>
            <person name="Goeker M."/>
        </authorList>
    </citation>
    <scope>NUCLEOTIDE SEQUENCE [LARGE SCALE GENOMIC DNA]</scope>
    <source>
        <strain evidence="2 3">DSM 44255</strain>
    </source>
</reference>
<dbReference type="InterPro" id="IPR039535">
    <property type="entry name" value="ASST-like"/>
</dbReference>
<protein>
    <submittedName>
        <fullName evidence="2">Arylsulfotransferase (ASST)</fullName>
    </submittedName>
</protein>
<organism evidence="2 3">
    <name type="scientific">Actinokineospora diospyrosa</name>
    <dbReference type="NCBI Taxonomy" id="103728"/>
    <lineage>
        <taxon>Bacteria</taxon>
        <taxon>Bacillati</taxon>
        <taxon>Actinomycetota</taxon>
        <taxon>Actinomycetes</taxon>
        <taxon>Pseudonocardiales</taxon>
        <taxon>Pseudonocardiaceae</taxon>
        <taxon>Actinokineospora</taxon>
    </lineage>
</organism>
<evidence type="ECO:0000313" key="2">
    <source>
        <dbReference type="EMBL" id="MCP2270071.1"/>
    </source>
</evidence>
<evidence type="ECO:0000313" key="3">
    <source>
        <dbReference type="Proteomes" id="UP001205185"/>
    </source>
</evidence>
<feature type="signal peptide" evidence="1">
    <location>
        <begin position="1"/>
        <end position="39"/>
    </location>
</feature>